<sequence length="38" mass="3967">MFIKRQVGVTITLGACALLLSGCLAAFPSNGLGGYFYI</sequence>
<keyword evidence="2" id="KW-1185">Reference proteome</keyword>
<dbReference type="PROSITE" id="PS51257">
    <property type="entry name" value="PROKAR_LIPOPROTEIN"/>
    <property type="match status" value="1"/>
</dbReference>
<protein>
    <recommendedName>
        <fullName evidence="3">Lipoprotein</fullName>
    </recommendedName>
</protein>
<dbReference type="KEGG" id="mshg:MSG_01409"/>
<evidence type="ECO:0008006" key="3">
    <source>
        <dbReference type="Google" id="ProtNLM"/>
    </source>
</evidence>
<evidence type="ECO:0000313" key="1">
    <source>
        <dbReference type="EMBL" id="BAX91566.1"/>
    </source>
</evidence>
<dbReference type="EMBL" id="AP018164">
    <property type="protein sequence ID" value="BAX91566.1"/>
    <property type="molecule type" value="Genomic_DNA"/>
</dbReference>
<dbReference type="AlphaFoldDB" id="A0A1Z4EF30"/>
<proteinExistence type="predicted"/>
<dbReference type="Proteomes" id="UP000217736">
    <property type="component" value="Chromosome"/>
</dbReference>
<reference evidence="2" key="1">
    <citation type="submission" date="2017-06" db="EMBL/GenBank/DDBJ databases">
        <title>Complete Genome Sequence of Mycobacterium shigaense.</title>
        <authorList>
            <person name="Fukano H."/>
            <person name="Yoshida M."/>
            <person name="Kazumi Y."/>
            <person name="Ogura Y."/>
            <person name="Mitarai S."/>
            <person name="Hayashi T."/>
            <person name="Hoshino Y."/>
        </authorList>
    </citation>
    <scope>NUCLEOTIDE SEQUENCE [LARGE SCALE GENOMIC DNA]</scope>
    <source>
        <strain evidence="2">UN-152</strain>
    </source>
</reference>
<gene>
    <name evidence="1" type="ORF">MSG_01409</name>
</gene>
<name>A0A1Z4EF30_9MYCO</name>
<evidence type="ECO:0000313" key="2">
    <source>
        <dbReference type="Proteomes" id="UP000217736"/>
    </source>
</evidence>
<accession>A0A1Z4EF30</accession>
<organism evidence="1 2">
    <name type="scientific">Mycobacterium shigaense</name>
    <dbReference type="NCBI Taxonomy" id="722731"/>
    <lineage>
        <taxon>Bacteria</taxon>
        <taxon>Bacillati</taxon>
        <taxon>Actinomycetota</taxon>
        <taxon>Actinomycetes</taxon>
        <taxon>Mycobacteriales</taxon>
        <taxon>Mycobacteriaceae</taxon>
        <taxon>Mycobacterium</taxon>
        <taxon>Mycobacterium simiae complex</taxon>
    </lineage>
</organism>